<reference evidence="2" key="1">
    <citation type="submission" date="2005-09" db="EMBL/GenBank/DDBJ databases">
        <authorList>
            <person name="Mural R.J."/>
            <person name="Li P.W."/>
            <person name="Adams M.D."/>
            <person name="Amanatides P.G."/>
            <person name="Baden-Tillson H."/>
            <person name="Barnstead M."/>
            <person name="Chin S.H."/>
            <person name="Dew I."/>
            <person name="Evans C.A."/>
            <person name="Ferriera S."/>
            <person name="Flanigan M."/>
            <person name="Fosler C."/>
            <person name="Glodek A."/>
            <person name="Gu Z."/>
            <person name="Holt R.A."/>
            <person name="Jennings D."/>
            <person name="Kraft C.L."/>
            <person name="Lu F."/>
            <person name="Nguyen T."/>
            <person name="Nusskern D.R."/>
            <person name="Pfannkoch C.M."/>
            <person name="Sitter C."/>
            <person name="Sutton G.G."/>
            <person name="Venter J.C."/>
            <person name="Wang Z."/>
            <person name="Woodage T."/>
            <person name="Zheng X.H."/>
            <person name="Zhong F."/>
        </authorList>
    </citation>
    <scope>NUCLEOTIDE SEQUENCE [LARGE SCALE GENOMIC DNA]</scope>
    <source>
        <strain>BN</strain>
        <strain evidence="2">Sprague-Dawley</strain>
    </source>
</reference>
<proteinExistence type="predicted"/>
<evidence type="ECO:0000313" key="1">
    <source>
        <dbReference type="EMBL" id="EDL81705.1"/>
    </source>
</evidence>
<dbReference type="EMBL" id="CH473982">
    <property type="protein sequence ID" value="EDL81705.1"/>
    <property type="molecule type" value="Genomic_DNA"/>
</dbReference>
<organism evidence="1 2">
    <name type="scientific">Rattus norvegicus</name>
    <name type="common">Rat</name>
    <dbReference type="NCBI Taxonomy" id="10116"/>
    <lineage>
        <taxon>Eukaryota</taxon>
        <taxon>Metazoa</taxon>
        <taxon>Chordata</taxon>
        <taxon>Craniata</taxon>
        <taxon>Vertebrata</taxon>
        <taxon>Euteleostomi</taxon>
        <taxon>Mammalia</taxon>
        <taxon>Eutheria</taxon>
        <taxon>Euarchontoglires</taxon>
        <taxon>Glires</taxon>
        <taxon>Rodentia</taxon>
        <taxon>Myomorpha</taxon>
        <taxon>Muroidea</taxon>
        <taxon>Muridae</taxon>
        <taxon>Murinae</taxon>
        <taxon>Rattus</taxon>
    </lineage>
</organism>
<evidence type="ECO:0000313" key="2">
    <source>
        <dbReference type="Proteomes" id="UP000234681"/>
    </source>
</evidence>
<dbReference type="AlphaFoldDB" id="A6JEG1"/>
<sequence>MDSLLAMPLQAFPFIKTQLGSAVVSNSAIEDTACRS</sequence>
<dbReference type="Proteomes" id="UP000234681">
    <property type="component" value="Chromosome 6"/>
</dbReference>
<gene>
    <name evidence="1" type="ORF">rCG_20915</name>
</gene>
<protein>
    <submittedName>
        <fullName evidence="1">RCG20915</fullName>
    </submittedName>
</protein>
<name>A6JEG1_RAT</name>
<accession>A6JEG1</accession>